<dbReference type="SUPFAM" id="SSF53850">
    <property type="entry name" value="Periplasmic binding protein-like II"/>
    <property type="match status" value="1"/>
</dbReference>
<evidence type="ECO:0000256" key="3">
    <source>
        <dbReference type="ARBA" id="ARBA00022729"/>
    </source>
</evidence>
<dbReference type="PANTHER" id="PTHR30290:SF9">
    <property type="entry name" value="OLIGOPEPTIDE-BINDING PROTEIN APPA"/>
    <property type="match status" value="1"/>
</dbReference>
<gene>
    <name evidence="5" type="ORF">Phou_042800</name>
</gene>
<dbReference type="InterPro" id="IPR039424">
    <property type="entry name" value="SBP_5"/>
</dbReference>
<dbReference type="EMBL" id="BLPF01000001">
    <property type="protein sequence ID" value="GFJ80100.1"/>
    <property type="molecule type" value="Genomic_DNA"/>
</dbReference>
<proteinExistence type="inferred from homology"/>
<accession>A0A6V8K9E4</accession>
<keyword evidence="3" id="KW-0732">Signal</keyword>
<name>A0A6V8K9E4_9ACTN</name>
<evidence type="ECO:0000256" key="2">
    <source>
        <dbReference type="ARBA" id="ARBA00022448"/>
    </source>
</evidence>
<reference evidence="5 6" key="1">
    <citation type="submission" date="2020-03" db="EMBL/GenBank/DDBJ databases">
        <title>Whole genome shotgun sequence of Phytohabitans houttuyneae NBRC 108639.</title>
        <authorList>
            <person name="Komaki H."/>
            <person name="Tamura T."/>
        </authorList>
    </citation>
    <scope>NUCLEOTIDE SEQUENCE [LARGE SCALE GENOMIC DNA]</scope>
    <source>
        <strain evidence="5 6">NBRC 108639</strain>
    </source>
</reference>
<dbReference type="PANTHER" id="PTHR30290">
    <property type="entry name" value="PERIPLASMIC BINDING COMPONENT OF ABC TRANSPORTER"/>
    <property type="match status" value="1"/>
</dbReference>
<dbReference type="Proteomes" id="UP000482800">
    <property type="component" value="Unassembled WGS sequence"/>
</dbReference>
<dbReference type="GO" id="GO:1904680">
    <property type="term" value="F:peptide transmembrane transporter activity"/>
    <property type="evidence" value="ECO:0007669"/>
    <property type="project" value="TreeGrafter"/>
</dbReference>
<dbReference type="InterPro" id="IPR000914">
    <property type="entry name" value="SBP_5_dom"/>
</dbReference>
<dbReference type="Gene3D" id="3.90.76.10">
    <property type="entry name" value="Dipeptide-binding Protein, Domain 1"/>
    <property type="match status" value="1"/>
</dbReference>
<dbReference type="Gene3D" id="3.10.105.10">
    <property type="entry name" value="Dipeptide-binding Protein, Domain 3"/>
    <property type="match status" value="1"/>
</dbReference>
<protein>
    <recommendedName>
        <fullName evidence="4">Solute-binding protein family 5 domain-containing protein</fullName>
    </recommendedName>
</protein>
<keyword evidence="2" id="KW-0813">Transport</keyword>
<comment type="similarity">
    <text evidence="1">Belongs to the bacterial solute-binding protein 5 family.</text>
</comment>
<sequence>MSSKIPAALMLPSFSIHSPKALQEFDASNISGTADDIKYPSYAMEHPTGTGPFKFKSWNVADKTLTIERNDDYWGDKAKLKTLVFRTISDENARKQALRSGDIQGYDLVGPADVEPLKGEGFNVLTRPAFNILYLAINQKGNPKLADIKVRQAIAYALNRKALVDSKLPPGAEVATQFLPSTVEGWNDGVTKYDYNVEKAKQLLAEAGASNLTLRFHYPTEVTRPYMPNPKDIYELLSADLQAAGIKVEGIPLKWTPDYLNATTSGNKHDLHLLGWTGDYGDGYNFIGTFFSRPKDEWGFNNKALFDKFAQADSTADATARYALYKELNADIMNFLPGVPISHSPPALVLGKDVTGVKASPLTDERYATAEFKS</sequence>
<keyword evidence="6" id="KW-1185">Reference proteome</keyword>
<feature type="domain" description="Solute-binding protein family 5" evidence="4">
    <location>
        <begin position="11"/>
        <end position="294"/>
    </location>
</feature>
<comment type="caution">
    <text evidence="5">The sequence shown here is derived from an EMBL/GenBank/DDBJ whole genome shotgun (WGS) entry which is preliminary data.</text>
</comment>
<dbReference type="Pfam" id="PF00496">
    <property type="entry name" value="SBP_bac_5"/>
    <property type="match status" value="1"/>
</dbReference>
<evidence type="ECO:0000313" key="5">
    <source>
        <dbReference type="EMBL" id="GFJ80100.1"/>
    </source>
</evidence>
<evidence type="ECO:0000259" key="4">
    <source>
        <dbReference type="Pfam" id="PF00496"/>
    </source>
</evidence>
<dbReference type="AlphaFoldDB" id="A0A6V8K9E4"/>
<dbReference type="Gene3D" id="3.40.190.10">
    <property type="entry name" value="Periplasmic binding protein-like II"/>
    <property type="match status" value="1"/>
</dbReference>
<reference evidence="5 6" key="2">
    <citation type="submission" date="2020-03" db="EMBL/GenBank/DDBJ databases">
        <authorList>
            <person name="Ichikawa N."/>
            <person name="Kimura A."/>
            <person name="Kitahashi Y."/>
            <person name="Uohara A."/>
        </authorList>
    </citation>
    <scope>NUCLEOTIDE SEQUENCE [LARGE SCALE GENOMIC DNA]</scope>
    <source>
        <strain evidence="5 6">NBRC 108639</strain>
    </source>
</reference>
<dbReference type="GO" id="GO:0015833">
    <property type="term" value="P:peptide transport"/>
    <property type="evidence" value="ECO:0007669"/>
    <property type="project" value="TreeGrafter"/>
</dbReference>
<organism evidence="5 6">
    <name type="scientific">Phytohabitans houttuyneae</name>
    <dbReference type="NCBI Taxonomy" id="1076126"/>
    <lineage>
        <taxon>Bacteria</taxon>
        <taxon>Bacillati</taxon>
        <taxon>Actinomycetota</taxon>
        <taxon>Actinomycetes</taxon>
        <taxon>Micromonosporales</taxon>
        <taxon>Micromonosporaceae</taxon>
    </lineage>
</organism>
<evidence type="ECO:0000313" key="6">
    <source>
        <dbReference type="Proteomes" id="UP000482800"/>
    </source>
</evidence>
<evidence type="ECO:0000256" key="1">
    <source>
        <dbReference type="ARBA" id="ARBA00005695"/>
    </source>
</evidence>